<keyword evidence="3" id="KW-1185">Reference proteome</keyword>
<dbReference type="KEGG" id="saci:Sinac_0295"/>
<sequence length="147" mass="16167">MNRACRMAGIHLMAFSVLALTALAEDNTKSIEGAWRQVEQKNGDAKEYQRFPAGTEMTTCIVGGRFIWTVDRGGKVLGVAGGRYQMKNDKWSETIDYVSGPGVPTSFVGSTFDFTVKVTGDTCTKVGTVQVNGQAYKIDEKWERCKP</sequence>
<evidence type="ECO:0008006" key="4">
    <source>
        <dbReference type="Google" id="ProtNLM"/>
    </source>
</evidence>
<dbReference type="RefSeq" id="WP_015243927.1">
    <property type="nucleotide sequence ID" value="NC_019892.1"/>
</dbReference>
<organism evidence="2 3">
    <name type="scientific">Singulisphaera acidiphila (strain ATCC BAA-1392 / DSM 18658 / VKM B-2454 / MOB10)</name>
    <dbReference type="NCBI Taxonomy" id="886293"/>
    <lineage>
        <taxon>Bacteria</taxon>
        <taxon>Pseudomonadati</taxon>
        <taxon>Planctomycetota</taxon>
        <taxon>Planctomycetia</taxon>
        <taxon>Isosphaerales</taxon>
        <taxon>Isosphaeraceae</taxon>
        <taxon>Singulisphaera</taxon>
    </lineage>
</organism>
<dbReference type="Proteomes" id="UP000010798">
    <property type="component" value="Chromosome"/>
</dbReference>
<dbReference type="OrthoDB" id="982921at2"/>
<dbReference type="HOGENOM" id="CLU_1766783_0_0_0"/>
<dbReference type="EMBL" id="CP003364">
    <property type="protein sequence ID" value="AGA24742.1"/>
    <property type="molecule type" value="Genomic_DNA"/>
</dbReference>
<reference evidence="2 3" key="1">
    <citation type="submission" date="2012-02" db="EMBL/GenBank/DDBJ databases">
        <title>Complete sequence of chromosome of Singulisphaera acidiphila DSM 18658.</title>
        <authorList>
            <consortium name="US DOE Joint Genome Institute (JGI-PGF)"/>
            <person name="Lucas S."/>
            <person name="Copeland A."/>
            <person name="Lapidus A."/>
            <person name="Glavina del Rio T."/>
            <person name="Dalin E."/>
            <person name="Tice H."/>
            <person name="Bruce D."/>
            <person name="Goodwin L."/>
            <person name="Pitluck S."/>
            <person name="Peters L."/>
            <person name="Ovchinnikova G."/>
            <person name="Chertkov O."/>
            <person name="Kyrpides N."/>
            <person name="Mavromatis K."/>
            <person name="Ivanova N."/>
            <person name="Brettin T."/>
            <person name="Detter J.C."/>
            <person name="Han C."/>
            <person name="Larimer F."/>
            <person name="Land M."/>
            <person name="Hauser L."/>
            <person name="Markowitz V."/>
            <person name="Cheng J.-F."/>
            <person name="Hugenholtz P."/>
            <person name="Woyke T."/>
            <person name="Wu D."/>
            <person name="Tindall B."/>
            <person name="Pomrenke H."/>
            <person name="Brambilla E."/>
            <person name="Klenk H.-P."/>
            <person name="Eisen J.A."/>
        </authorList>
    </citation>
    <scope>NUCLEOTIDE SEQUENCE [LARGE SCALE GENOMIC DNA]</scope>
    <source>
        <strain evidence="3">ATCC BAA-1392 / DSM 18658 / VKM B-2454 / MOB10</strain>
    </source>
</reference>
<dbReference type="AlphaFoldDB" id="L0D654"/>
<proteinExistence type="predicted"/>
<gene>
    <name evidence="2" type="ordered locus">Sinac_0295</name>
</gene>
<feature type="chain" id="PRO_5003940590" description="DUF4488 domain-containing protein" evidence="1">
    <location>
        <begin position="25"/>
        <end position="147"/>
    </location>
</feature>
<keyword evidence="1" id="KW-0732">Signal</keyword>
<protein>
    <recommendedName>
        <fullName evidence="4">DUF4488 domain-containing protein</fullName>
    </recommendedName>
</protein>
<feature type="signal peptide" evidence="1">
    <location>
        <begin position="1"/>
        <end position="24"/>
    </location>
</feature>
<dbReference type="Gene3D" id="2.40.128.490">
    <property type="entry name" value="Uncharacterised protein PF14869, DUF4488"/>
    <property type="match status" value="1"/>
</dbReference>
<evidence type="ECO:0000313" key="3">
    <source>
        <dbReference type="Proteomes" id="UP000010798"/>
    </source>
</evidence>
<evidence type="ECO:0000313" key="2">
    <source>
        <dbReference type="EMBL" id="AGA24742.1"/>
    </source>
</evidence>
<evidence type="ECO:0000256" key="1">
    <source>
        <dbReference type="SAM" id="SignalP"/>
    </source>
</evidence>
<name>L0D654_SINAD</name>
<accession>L0D654</accession>